<dbReference type="EMBL" id="OBEK01000003">
    <property type="protein sequence ID" value="SNZ14552.1"/>
    <property type="molecule type" value="Genomic_DNA"/>
</dbReference>
<evidence type="ECO:0008006" key="3">
    <source>
        <dbReference type="Google" id="ProtNLM"/>
    </source>
</evidence>
<keyword evidence="2" id="KW-1185">Reference proteome</keyword>
<dbReference type="NCBIfam" id="NF047360">
    <property type="entry name" value="tail_chap_PVL"/>
    <property type="match status" value="1"/>
</dbReference>
<dbReference type="InterPro" id="IPR057006">
    <property type="entry name" value="Phage_TAC_19"/>
</dbReference>
<gene>
    <name evidence="1" type="ORF">SAMN05421503_2474</name>
</gene>
<proteinExistence type="predicted"/>
<sequence length="123" mass="14244">MSENLKRHAIELVKDVKEGEIVKETYLTPAFLPMKVVYEAIEVYAEIEKNETSEGTNPKKEIELYTRVMNFVANEVYGKQFTPDDIFNGLHAPDVNRVLFDQVLFVARGVQNDFTKKYLAKKR</sequence>
<dbReference type="AlphaFoldDB" id="A0A285NYI5"/>
<dbReference type="OrthoDB" id="2413964at2"/>
<dbReference type="Proteomes" id="UP000219356">
    <property type="component" value="Unassembled WGS sequence"/>
</dbReference>
<evidence type="ECO:0000313" key="2">
    <source>
        <dbReference type="Proteomes" id="UP000219356"/>
    </source>
</evidence>
<evidence type="ECO:0000313" key="1">
    <source>
        <dbReference type="EMBL" id="SNZ14552.1"/>
    </source>
</evidence>
<dbReference type="RefSeq" id="WP_097042549.1">
    <property type="nucleotide sequence ID" value="NZ_OBEK01000003.1"/>
</dbReference>
<accession>A0A285NYI5</accession>
<name>A0A285NYI5_9BACI</name>
<dbReference type="Pfam" id="PF23857">
    <property type="entry name" value="Phage_TAC_19"/>
    <property type="match status" value="1"/>
</dbReference>
<organism evidence="1 2">
    <name type="scientific">Terribacillus aidingensis</name>
    <dbReference type="NCBI Taxonomy" id="586416"/>
    <lineage>
        <taxon>Bacteria</taxon>
        <taxon>Bacillati</taxon>
        <taxon>Bacillota</taxon>
        <taxon>Bacilli</taxon>
        <taxon>Bacillales</taxon>
        <taxon>Bacillaceae</taxon>
        <taxon>Terribacillus</taxon>
    </lineage>
</organism>
<reference evidence="2" key="1">
    <citation type="submission" date="2017-09" db="EMBL/GenBank/DDBJ databases">
        <authorList>
            <person name="Varghese N."/>
            <person name="Submissions S."/>
        </authorList>
    </citation>
    <scope>NUCLEOTIDE SEQUENCE [LARGE SCALE GENOMIC DNA]</scope>
    <source>
        <strain evidence="2">CGMCC 1.8913</strain>
    </source>
</reference>
<protein>
    <recommendedName>
        <fullName evidence="3">Phage protein</fullName>
    </recommendedName>
</protein>